<evidence type="ECO:0000313" key="4">
    <source>
        <dbReference type="EMBL" id="ADQ78749.1"/>
    </source>
</evidence>
<keyword evidence="5" id="KW-1185">Reference proteome</keyword>
<dbReference type="HOGENOM" id="CLU_149210_0_0_10"/>
<dbReference type="CDD" id="cd06223">
    <property type="entry name" value="PRTases_typeI"/>
    <property type="match status" value="1"/>
</dbReference>
<sequence>MEKSFDEVLERVRTIDIPEKFDMVVAIANGGIIPAAMINQRLGCEYYLLKLNLRDAMQNKLYDKPKLLAEIDFDFKGKKVLLVDDRVKTGTTLEFAKALLSDAEIVKTLAVNGKADYCLYDEACFRFPWIV</sequence>
<dbReference type="Gene3D" id="3.40.50.2020">
    <property type="match status" value="1"/>
</dbReference>
<reference evidence="4 5" key="2">
    <citation type="journal article" date="2011" name="Stand. Genomic Sci.">
        <title>Complete genome sequence of Paludibacter propionicigenes type strain (WB4).</title>
        <authorList>
            <person name="Gronow S."/>
            <person name="Munk C."/>
            <person name="Lapidus A."/>
            <person name="Nolan M."/>
            <person name="Lucas S."/>
            <person name="Hammon N."/>
            <person name="Deshpande S."/>
            <person name="Cheng J.F."/>
            <person name="Tapia R."/>
            <person name="Han C."/>
            <person name="Goodwin L."/>
            <person name="Pitluck S."/>
            <person name="Liolios K."/>
            <person name="Ivanova N."/>
            <person name="Mavromatis K."/>
            <person name="Mikhailova N."/>
            <person name="Pati A."/>
            <person name="Chen A."/>
            <person name="Palaniappan K."/>
            <person name="Land M."/>
            <person name="Hauser L."/>
            <person name="Chang Y.J."/>
            <person name="Jeffries C.D."/>
            <person name="Brambilla E."/>
            <person name="Rohde M."/>
            <person name="Goker M."/>
            <person name="Detter J.C."/>
            <person name="Woyke T."/>
            <person name="Bristow J."/>
            <person name="Eisen J.A."/>
            <person name="Markowitz V."/>
            <person name="Hugenholtz P."/>
            <person name="Kyrpides N.C."/>
            <person name="Klenk H.P."/>
        </authorList>
    </citation>
    <scope>NUCLEOTIDE SEQUENCE [LARGE SCALE GENOMIC DNA]</scope>
    <source>
        <strain evidence="5">DSM 17365 / JCM 13257 / WB4</strain>
    </source>
</reference>
<reference key="1">
    <citation type="submission" date="2010-11" db="EMBL/GenBank/DDBJ databases">
        <title>The complete genome of Paludibacter propionicigenes DSM 17365.</title>
        <authorList>
            <consortium name="US DOE Joint Genome Institute (JGI-PGF)"/>
            <person name="Lucas S."/>
            <person name="Copeland A."/>
            <person name="Lapidus A."/>
            <person name="Bruce D."/>
            <person name="Goodwin L."/>
            <person name="Pitluck S."/>
            <person name="Kyrpides N."/>
            <person name="Mavromatis K."/>
            <person name="Ivanova N."/>
            <person name="Munk A.C."/>
            <person name="Brettin T."/>
            <person name="Detter J.C."/>
            <person name="Han C."/>
            <person name="Tapia R."/>
            <person name="Land M."/>
            <person name="Hauser L."/>
            <person name="Markowitz V."/>
            <person name="Cheng J.-F."/>
            <person name="Hugenholtz P."/>
            <person name="Woyke T."/>
            <person name="Wu D."/>
            <person name="Gronow S."/>
            <person name="Wellnitz S."/>
            <person name="Brambilla E."/>
            <person name="Klenk H.-P."/>
            <person name="Eisen J.A."/>
        </authorList>
    </citation>
    <scope>NUCLEOTIDE SEQUENCE</scope>
    <source>
        <strain>WB4</strain>
    </source>
</reference>
<evidence type="ECO:0000256" key="2">
    <source>
        <dbReference type="ARBA" id="ARBA00022679"/>
    </source>
</evidence>
<dbReference type="EMBL" id="CP002345">
    <property type="protein sequence ID" value="ADQ78749.1"/>
    <property type="molecule type" value="Genomic_DNA"/>
</dbReference>
<dbReference type="AlphaFoldDB" id="E4T205"/>
<dbReference type="PANTHER" id="PTHR43363">
    <property type="entry name" value="HYPOXANTHINE PHOSPHORIBOSYLTRANSFERASE"/>
    <property type="match status" value="1"/>
</dbReference>
<keyword evidence="1 4" id="KW-0328">Glycosyltransferase</keyword>
<protein>
    <submittedName>
        <fullName evidence="4">Phosphoribosyltransferase</fullName>
    </submittedName>
</protein>
<organism evidence="4 5">
    <name type="scientific">Paludibacter propionicigenes (strain DSM 17365 / JCM 13257 / WB4)</name>
    <dbReference type="NCBI Taxonomy" id="694427"/>
    <lineage>
        <taxon>Bacteria</taxon>
        <taxon>Pseudomonadati</taxon>
        <taxon>Bacteroidota</taxon>
        <taxon>Bacteroidia</taxon>
        <taxon>Bacteroidales</taxon>
        <taxon>Paludibacteraceae</taxon>
        <taxon>Paludibacter</taxon>
    </lineage>
</organism>
<dbReference type="STRING" id="694427.Palpr_0593"/>
<name>E4T205_PALPW</name>
<evidence type="ECO:0000259" key="3">
    <source>
        <dbReference type="Pfam" id="PF00156"/>
    </source>
</evidence>
<dbReference type="GO" id="GO:0016757">
    <property type="term" value="F:glycosyltransferase activity"/>
    <property type="evidence" value="ECO:0007669"/>
    <property type="project" value="UniProtKB-KW"/>
</dbReference>
<dbReference type="KEGG" id="ppn:Palpr_0593"/>
<dbReference type="SUPFAM" id="SSF53271">
    <property type="entry name" value="PRTase-like"/>
    <property type="match status" value="1"/>
</dbReference>
<evidence type="ECO:0000256" key="1">
    <source>
        <dbReference type="ARBA" id="ARBA00022676"/>
    </source>
</evidence>
<dbReference type="InterPro" id="IPR000836">
    <property type="entry name" value="PRTase_dom"/>
</dbReference>
<dbReference type="eggNOG" id="COG2236">
    <property type="taxonomic scope" value="Bacteria"/>
</dbReference>
<proteinExistence type="predicted"/>
<dbReference type="PANTHER" id="PTHR43363:SF1">
    <property type="entry name" value="HYPOXANTHINE-GUANINE PHOSPHORIBOSYLTRANSFERASE"/>
    <property type="match status" value="1"/>
</dbReference>
<gene>
    <name evidence="4" type="ordered locus">Palpr_0593</name>
</gene>
<accession>E4T205</accession>
<dbReference type="Proteomes" id="UP000008718">
    <property type="component" value="Chromosome"/>
</dbReference>
<dbReference type="Pfam" id="PF00156">
    <property type="entry name" value="Pribosyltran"/>
    <property type="match status" value="1"/>
</dbReference>
<feature type="domain" description="Phosphoribosyltransferase" evidence="3">
    <location>
        <begin position="13"/>
        <end position="104"/>
    </location>
</feature>
<keyword evidence="2 4" id="KW-0808">Transferase</keyword>
<evidence type="ECO:0000313" key="5">
    <source>
        <dbReference type="Proteomes" id="UP000008718"/>
    </source>
</evidence>
<dbReference type="InterPro" id="IPR029057">
    <property type="entry name" value="PRTase-like"/>
</dbReference>
<dbReference type="RefSeq" id="WP_013444118.1">
    <property type="nucleotide sequence ID" value="NC_014734.1"/>
</dbReference>
<dbReference type="OrthoDB" id="997861at2"/>